<proteinExistence type="predicted"/>
<organism evidence="3 4">
    <name type="scientific">Rhizobium lusitanum</name>
    <dbReference type="NCBI Taxonomy" id="293958"/>
    <lineage>
        <taxon>Bacteria</taxon>
        <taxon>Pseudomonadati</taxon>
        <taxon>Pseudomonadota</taxon>
        <taxon>Alphaproteobacteria</taxon>
        <taxon>Hyphomicrobiales</taxon>
        <taxon>Rhizobiaceae</taxon>
        <taxon>Rhizobium/Agrobacterium group</taxon>
        <taxon>Rhizobium</taxon>
    </lineage>
</organism>
<gene>
    <name evidence="3" type="ORF">GR212_11870</name>
</gene>
<dbReference type="Pfam" id="PF14317">
    <property type="entry name" value="YcxB"/>
    <property type="match status" value="1"/>
</dbReference>
<protein>
    <recommendedName>
        <fullName evidence="2">YcxB-like C-terminal domain-containing protein</fullName>
    </recommendedName>
</protein>
<evidence type="ECO:0000313" key="4">
    <source>
        <dbReference type="Proteomes" id="UP000483035"/>
    </source>
</evidence>
<feature type="domain" description="YcxB-like C-terminal" evidence="2">
    <location>
        <begin position="98"/>
        <end position="134"/>
    </location>
</feature>
<keyword evidence="1" id="KW-0472">Membrane</keyword>
<evidence type="ECO:0000256" key="1">
    <source>
        <dbReference type="SAM" id="Phobius"/>
    </source>
</evidence>
<dbReference type="AlphaFoldDB" id="A0A6L9U4D1"/>
<feature type="transmembrane region" description="Helical" evidence="1">
    <location>
        <begin position="55"/>
        <end position="79"/>
    </location>
</feature>
<comment type="caution">
    <text evidence="3">The sequence shown here is derived from an EMBL/GenBank/DDBJ whole genome shotgun (WGS) entry which is preliminary data.</text>
</comment>
<feature type="transmembrane region" description="Helical" evidence="1">
    <location>
        <begin position="33"/>
        <end position="49"/>
    </location>
</feature>
<dbReference type="InterPro" id="IPR025588">
    <property type="entry name" value="YcxB-like_C"/>
</dbReference>
<accession>A0A6L9U4D1</accession>
<dbReference type="RefSeq" id="WP_163986753.1">
    <property type="nucleotide sequence ID" value="NZ_WUEY01000004.1"/>
</dbReference>
<evidence type="ECO:0000259" key="2">
    <source>
        <dbReference type="Pfam" id="PF14317"/>
    </source>
</evidence>
<evidence type="ECO:0000313" key="3">
    <source>
        <dbReference type="EMBL" id="NEI70271.1"/>
    </source>
</evidence>
<name>A0A6L9U4D1_9HYPH</name>
<keyword evidence="1" id="KW-0812">Transmembrane</keyword>
<dbReference type="Proteomes" id="UP000483035">
    <property type="component" value="Unassembled WGS sequence"/>
</dbReference>
<reference evidence="3 4" key="1">
    <citation type="submission" date="2019-12" db="EMBL/GenBank/DDBJ databases">
        <title>Rhizobium genotypes associated with high levels of biological nitrogen fixation by grain legumes in a temperate-maritime cropping system.</title>
        <authorList>
            <person name="Maluk M."/>
            <person name="Francesc Ferrando Molina F."/>
            <person name="Lopez Del Egido L."/>
            <person name="Lafos M."/>
            <person name="Langarica-Fuentes A."/>
            <person name="Gebre Yohannes G."/>
            <person name="Young M.W."/>
            <person name="Martin P."/>
            <person name="Gantlett R."/>
            <person name="Kenicer G."/>
            <person name="Hawes C."/>
            <person name="Begg G.S."/>
            <person name="Quilliam R.S."/>
            <person name="Squire G.R."/>
            <person name="Poole P.S."/>
            <person name="Young P.W."/>
            <person name="Iannetta P.M."/>
            <person name="James E.K."/>
        </authorList>
    </citation>
    <scope>NUCLEOTIDE SEQUENCE [LARGE SCALE GENOMIC DNA]</scope>
    <source>
        <strain evidence="3 4">JHI1118</strain>
    </source>
</reference>
<keyword evidence="1" id="KW-1133">Transmembrane helix</keyword>
<sequence length="163" mass="18978">MHQTITVTYTEEIVRDAVRTFVWRRLIANQKRLWVAEIAMVALFLWQLWSGDAGWLTGVFGGLVLLYPAMILVAWIAHYRNTVGKFHRMQTRQATFVFYDEGFDVASDLGSAKIPWSTVIEIWERPTHWMIFTAINQLMTLPIQTEKVDVLDFLKTKVRSTMP</sequence>
<dbReference type="EMBL" id="WUEY01000004">
    <property type="protein sequence ID" value="NEI70271.1"/>
    <property type="molecule type" value="Genomic_DNA"/>
</dbReference>